<name>A0A8J9W3Q6_BRALA</name>
<feature type="domain" description="EGF-like" evidence="8">
    <location>
        <begin position="1004"/>
        <end position="1046"/>
    </location>
</feature>
<feature type="domain" description="EGF-like" evidence="8">
    <location>
        <begin position="311"/>
        <end position="349"/>
    </location>
</feature>
<dbReference type="PROSITE" id="PS01187">
    <property type="entry name" value="EGF_CA"/>
    <property type="match status" value="5"/>
</dbReference>
<keyword evidence="11" id="KW-1185">Reference proteome</keyword>
<evidence type="ECO:0000313" key="10">
    <source>
        <dbReference type="EMBL" id="CAH1238630.1"/>
    </source>
</evidence>
<dbReference type="CDD" id="cd00054">
    <property type="entry name" value="EGF_CA"/>
    <property type="match status" value="6"/>
</dbReference>
<feature type="domain" description="C-type lectin" evidence="9">
    <location>
        <begin position="517"/>
        <end position="627"/>
    </location>
</feature>
<dbReference type="InterPro" id="IPR009030">
    <property type="entry name" value="Growth_fac_rcpt_cys_sf"/>
</dbReference>
<evidence type="ECO:0000256" key="1">
    <source>
        <dbReference type="ARBA" id="ARBA00022536"/>
    </source>
</evidence>
<keyword evidence="3" id="KW-0677">Repeat</keyword>
<dbReference type="InterPro" id="IPR016187">
    <property type="entry name" value="CTDL_fold"/>
</dbReference>
<feature type="domain" description="EGF-like" evidence="8">
    <location>
        <begin position="470"/>
        <end position="508"/>
    </location>
</feature>
<dbReference type="GO" id="GO:0005509">
    <property type="term" value="F:calcium ion binding"/>
    <property type="evidence" value="ECO:0007669"/>
    <property type="project" value="InterPro"/>
</dbReference>
<feature type="domain" description="C-type lectin" evidence="9">
    <location>
        <begin position="1223"/>
        <end position="1340"/>
    </location>
</feature>
<evidence type="ECO:0000256" key="4">
    <source>
        <dbReference type="ARBA" id="ARBA00023157"/>
    </source>
</evidence>
<dbReference type="Pfam" id="PF12947">
    <property type="entry name" value="EGF_3"/>
    <property type="match status" value="7"/>
</dbReference>
<feature type="domain" description="C-type lectin" evidence="9">
    <location>
        <begin position="1356"/>
        <end position="1471"/>
    </location>
</feature>
<dbReference type="SUPFAM" id="SSF57184">
    <property type="entry name" value="Growth factor receptor domain"/>
    <property type="match status" value="2"/>
</dbReference>
<evidence type="ECO:0000259" key="9">
    <source>
        <dbReference type="PROSITE" id="PS50041"/>
    </source>
</evidence>
<dbReference type="SMART" id="SM00179">
    <property type="entry name" value="EGF_CA"/>
    <property type="match status" value="8"/>
</dbReference>
<proteinExistence type="predicted"/>
<keyword evidence="4" id="KW-1015">Disulfide bond</keyword>
<evidence type="ECO:0000313" key="11">
    <source>
        <dbReference type="Proteomes" id="UP000838412"/>
    </source>
</evidence>
<comment type="caution">
    <text evidence="5">Lacks conserved residue(s) required for the propagation of feature annotation.</text>
</comment>
<dbReference type="PROSITE" id="PS01186">
    <property type="entry name" value="EGF_2"/>
    <property type="match status" value="4"/>
</dbReference>
<feature type="signal peptide" evidence="7">
    <location>
        <begin position="1"/>
        <end position="42"/>
    </location>
</feature>
<dbReference type="Proteomes" id="UP000838412">
    <property type="component" value="Chromosome 10"/>
</dbReference>
<dbReference type="PANTHER" id="PTHR22801">
    <property type="entry name" value="LITHOSTATHINE"/>
    <property type="match status" value="1"/>
</dbReference>
<dbReference type="Pfam" id="PF07645">
    <property type="entry name" value="EGF_CA"/>
    <property type="match status" value="1"/>
</dbReference>
<dbReference type="InterPro" id="IPR000152">
    <property type="entry name" value="EGF-type_Asp/Asn_hydroxyl_site"/>
</dbReference>
<dbReference type="InterPro" id="IPR018097">
    <property type="entry name" value="EGF_Ca-bd_CS"/>
</dbReference>
<protein>
    <submittedName>
        <fullName evidence="10">NOTCH2 protein</fullName>
    </submittedName>
</protein>
<accession>A0A8J9W3Q6</accession>
<dbReference type="PROSITE" id="PS00010">
    <property type="entry name" value="ASX_HYDROXYL"/>
    <property type="match status" value="5"/>
</dbReference>
<keyword evidence="2 7" id="KW-0732">Signal</keyword>
<keyword evidence="1 5" id="KW-0245">EGF-like domain</keyword>
<dbReference type="PANTHER" id="PTHR22801:SF63">
    <property type="entry name" value="C-TYPE LECTIN DOMAIN-CONTAINING PROTEIN"/>
    <property type="match status" value="1"/>
</dbReference>
<dbReference type="InterPro" id="IPR001304">
    <property type="entry name" value="C-type_lectin-like"/>
</dbReference>
<dbReference type="SUPFAM" id="SSF56436">
    <property type="entry name" value="C-type lectin-like"/>
    <property type="match status" value="7"/>
</dbReference>
<dbReference type="InterPro" id="IPR050801">
    <property type="entry name" value="Ca-Dep_Lectins_ImmuneDev"/>
</dbReference>
<dbReference type="InterPro" id="IPR001881">
    <property type="entry name" value="EGF-like_Ca-bd_dom"/>
</dbReference>
<dbReference type="EMBL" id="OV696695">
    <property type="protein sequence ID" value="CAH1238630.1"/>
    <property type="molecule type" value="Genomic_DNA"/>
</dbReference>
<dbReference type="Pfam" id="PF00059">
    <property type="entry name" value="Lectin_C"/>
    <property type="match status" value="7"/>
</dbReference>
<organism evidence="10 11">
    <name type="scientific">Branchiostoma lanceolatum</name>
    <name type="common">Common lancelet</name>
    <name type="synonym">Amphioxus lanceolatum</name>
    <dbReference type="NCBI Taxonomy" id="7740"/>
    <lineage>
        <taxon>Eukaryota</taxon>
        <taxon>Metazoa</taxon>
        <taxon>Chordata</taxon>
        <taxon>Cephalochordata</taxon>
        <taxon>Leptocardii</taxon>
        <taxon>Amphioxiformes</taxon>
        <taxon>Branchiostomatidae</taxon>
        <taxon>Branchiostoma</taxon>
    </lineage>
</organism>
<feature type="region of interest" description="Disordered" evidence="6">
    <location>
        <begin position="1646"/>
        <end position="1671"/>
    </location>
</feature>
<feature type="chain" id="PRO_5035465473" evidence="7">
    <location>
        <begin position="43"/>
        <end position="1717"/>
    </location>
</feature>
<evidence type="ECO:0000259" key="8">
    <source>
        <dbReference type="PROSITE" id="PS50026"/>
    </source>
</evidence>
<feature type="domain" description="EGF-like" evidence="8">
    <location>
        <begin position="818"/>
        <end position="856"/>
    </location>
</feature>
<feature type="domain" description="EGF-like" evidence="8">
    <location>
        <begin position="857"/>
        <end position="895"/>
    </location>
</feature>
<feature type="domain" description="EGF-like" evidence="8">
    <location>
        <begin position="775"/>
        <end position="817"/>
    </location>
</feature>
<evidence type="ECO:0000256" key="5">
    <source>
        <dbReference type="PROSITE-ProRule" id="PRU00076"/>
    </source>
</evidence>
<dbReference type="Gene3D" id="2.10.25.10">
    <property type="entry name" value="Laminin"/>
    <property type="match status" value="8"/>
</dbReference>
<evidence type="ECO:0000256" key="6">
    <source>
        <dbReference type="SAM" id="MobiDB-lite"/>
    </source>
</evidence>
<feature type="domain" description="C-type lectin" evidence="9">
    <location>
        <begin position="195"/>
        <end position="309"/>
    </location>
</feature>
<feature type="domain" description="C-type lectin" evidence="9">
    <location>
        <begin position="1085"/>
        <end position="1199"/>
    </location>
</feature>
<reference evidence="10" key="1">
    <citation type="submission" date="2022-01" db="EMBL/GenBank/DDBJ databases">
        <authorList>
            <person name="Braso-Vives M."/>
        </authorList>
    </citation>
    <scope>NUCLEOTIDE SEQUENCE</scope>
</reference>
<evidence type="ECO:0000256" key="7">
    <source>
        <dbReference type="SAM" id="SignalP"/>
    </source>
</evidence>
<feature type="domain" description="C-type lectin" evidence="9">
    <location>
        <begin position="359"/>
        <end position="468"/>
    </location>
</feature>
<feature type="domain" description="C-type lectin" evidence="9">
    <location>
        <begin position="52"/>
        <end position="160"/>
    </location>
</feature>
<dbReference type="InterPro" id="IPR024731">
    <property type="entry name" value="NELL2-like_EGF"/>
</dbReference>
<dbReference type="CDD" id="cd00037">
    <property type="entry name" value="CLECT"/>
    <property type="match status" value="6"/>
</dbReference>
<dbReference type="InterPro" id="IPR016186">
    <property type="entry name" value="C-type_lectin-like/link_sf"/>
</dbReference>
<dbReference type="FunFam" id="2.10.25.10:FF:000038">
    <property type="entry name" value="Fibrillin 2"/>
    <property type="match status" value="6"/>
</dbReference>
<feature type="domain" description="EGF-like" evidence="8">
    <location>
        <begin position="629"/>
        <end position="665"/>
    </location>
</feature>
<evidence type="ECO:0000256" key="2">
    <source>
        <dbReference type="ARBA" id="ARBA00022729"/>
    </source>
</evidence>
<dbReference type="Gene3D" id="3.10.100.10">
    <property type="entry name" value="Mannose-Binding Protein A, subunit A"/>
    <property type="match status" value="7"/>
</dbReference>
<dbReference type="PROSITE" id="PS50041">
    <property type="entry name" value="C_TYPE_LECTIN_2"/>
    <property type="match status" value="7"/>
</dbReference>
<evidence type="ECO:0000256" key="3">
    <source>
        <dbReference type="ARBA" id="ARBA00022737"/>
    </source>
</evidence>
<dbReference type="SMART" id="SM00181">
    <property type="entry name" value="EGF"/>
    <property type="match status" value="8"/>
</dbReference>
<dbReference type="PROSITE" id="PS50026">
    <property type="entry name" value="EGF_3"/>
    <property type="match status" value="7"/>
</dbReference>
<dbReference type="InterPro" id="IPR000742">
    <property type="entry name" value="EGF"/>
</dbReference>
<sequence length="1717" mass="186861">MCIYLECWRVKTKGIWKTLPRNLQLVTTILAVVLQLVGGASAQDCPDGYTYGDPYCYKVVIASVNFYDAQAACALDGGRLADPKSLDEHNDIIAVLTAAGSPASAMIGLNDFITEGTFLYMDGSALGGFSPWSAIINRDSKDCVQMDGTDNYNWTPYFCDPVSDGKDLLVSYVCQIDPATWPSEISCPPGFRGTTDTMCYKVITTKMAAMAARAACQSETGVDVAMPKTQQQHDMLKTIVRGYISACIGLSDFELEGNWEYVDHTFLGAFTPWGSVINTDALDCVVMDVEDDYLWNPIGCTDKKFAVCETDPDECLSSPCGANAICTNTIGSFTCACQAGFYGDGFTCQEMCNTGYTMHGGYCYSVSPTPSKAIDALGYCTGQGAIAAEPKSQEEHDGIKVLLTESTWIGIADLDVDGSYEYASDSSALVFVSLAASSGSGECVMMDSTQDYDWVKLSCLDSKPVVCQQDVDECLSSPCDVNADCTNTFGSFTCQCHPGLNGDGFTCHVCSTGYSLYGGYCYKTSSPVDGNALAAMTYCTNEDGIVAEPKSQEEHDYIKSFLSETTWIGIGDLDNDGSYTYVSDDTPVGFSSVADNHGNDPCVAMDSTQGYDWILTSCTSTHPVVCQQDHDECELSPCDVNANCTNTYGSYTCTCRTGFPGDGFSCDAFTIVYLAFRLSNLDYANVTATQSSIDTFKLDFASELLQLFIASIPADRILNVTVIELREGSVTPVVEVDVHRDEEAALIALVESLEGNTVGSDYVDQTATGQKALAVLLSCNDTVVHDCHSNATCISSWDDGWDCICNSGFTGNGTFCEDVDECLSSPCDVNADCTNTFGSFTCQCHLGLSGDGFTCDDQDECQLSPCDVNANCTNTYGSYTCTCRTGFSGDGFNCNDAFTIVNLAFRLSNLDYATVTVTQSSIDTFKLDFASELLQLFEASIPADRIRNVTVTELREGSVTPIVEVDVHRDEEAALIALVESLEGNTVGSDYVDQTATGQKALTVLVSCNDTVVHNCHPNATCISRWDDGWYCACNSGFTGDGTFCEDINECSIGSYSCESGTRCSNTLGSYECAPGCPSGYFNGEGTQCYKAHQEPRSAIHAALVCESDGATLAMPKSQVEHDFLKLLASGFGFGQFWIGITDNGLFETTEGTFTYINGDPLGAFLKWSADPANTGPNDCVYYKANGDGSDLEWNVENCLATNKFYICELPINTCRNNPWHWHNEQYYRAFSTFPATYDEAKDLCEMMDATLAMPFDDGIQESLMLLTNEDTWIALDDRDTEGTFVWGDNSTLDATDYTNWKSDISTINIDANDCVMIETAASYQWTPTDCENRHSFVCQAQCPTEWKLHEGYNVCYFFEQQDATFNDAIDKCECSGSRLFQPEVEDAHHFVSEFMSNETLESSWLYLSDRETEGVFIWGDGDELEVHEEDWRGGHPNFTNKEDEDCVILSTTDNKLKVHDCLTQKHYACMLGEYHQEKTTSAPTTIPTTLHPTTVDFRSSEKTTHLTTIPTTANPTTQVTTIPTTVKPTTKITTEKTTHITTIPTTANPTTQVTTIPTTVKPTTKITTEKTTHLTTIPTTANPTTQVTTIPTTVKPTTKITTEKTTHLTTISTTANPTTQLTTFPTTVKPTTKITTGKTTRLTTDKTTLPTTVGPTTHISTEKTTAQTTDKTTLPTTIVTTQKTTKQTTGKSTLQSTAQPTTSLTTGKIPVKQIIE</sequence>
<dbReference type="OrthoDB" id="7357196at2759"/>
<gene>
    <name evidence="10" type="primary">NOTCH2</name>
    <name evidence="10" type="ORF">BLAG_LOCUS3144</name>
</gene>
<dbReference type="InterPro" id="IPR049883">
    <property type="entry name" value="NOTCH1_EGF-like"/>
</dbReference>
<dbReference type="SUPFAM" id="SSF57196">
    <property type="entry name" value="EGF/Laminin"/>
    <property type="match status" value="2"/>
</dbReference>
<dbReference type="SMART" id="SM00034">
    <property type="entry name" value="CLECT"/>
    <property type="match status" value="7"/>
</dbReference>